<gene>
    <name evidence="1" type="ORF">MAXJ12_28123</name>
</gene>
<dbReference type="AlphaFoldDB" id="H0HZI8"/>
<reference evidence="1 2" key="1">
    <citation type="journal article" date="2012" name="J. Bacteriol.">
        <title>Draft Genome Sequence of Mesorhizobium alhagi CCNWXJ12-2T, a Novel Salt-Resistant Species Isolated from the Desert of Northwestern China.</title>
        <authorList>
            <person name="Zhou M."/>
            <person name="Chen W."/>
            <person name="Chen H."/>
            <person name="Wei G."/>
        </authorList>
    </citation>
    <scope>NUCLEOTIDE SEQUENCE [LARGE SCALE GENOMIC DNA]</scope>
    <source>
        <strain evidence="1 2">CCNWXJ12-2</strain>
    </source>
</reference>
<evidence type="ECO:0000313" key="2">
    <source>
        <dbReference type="Proteomes" id="UP000003250"/>
    </source>
</evidence>
<dbReference type="EMBL" id="AHAM01000251">
    <property type="protein sequence ID" value="EHK53856.1"/>
    <property type="molecule type" value="Genomic_DNA"/>
</dbReference>
<proteinExistence type="predicted"/>
<keyword evidence="2" id="KW-1185">Reference proteome</keyword>
<organism evidence="1 2">
    <name type="scientific">Mesorhizobium alhagi CCNWXJ12-2</name>
    <dbReference type="NCBI Taxonomy" id="1107882"/>
    <lineage>
        <taxon>Bacteria</taxon>
        <taxon>Pseudomonadati</taxon>
        <taxon>Pseudomonadota</taxon>
        <taxon>Alphaproteobacteria</taxon>
        <taxon>Hyphomicrobiales</taxon>
        <taxon>Phyllobacteriaceae</taxon>
        <taxon>Allomesorhizobium</taxon>
    </lineage>
</organism>
<dbReference type="Proteomes" id="UP000003250">
    <property type="component" value="Unassembled WGS sequence"/>
</dbReference>
<accession>H0HZI8</accession>
<evidence type="ECO:0000313" key="1">
    <source>
        <dbReference type="EMBL" id="EHK53856.1"/>
    </source>
</evidence>
<name>H0HZI8_9HYPH</name>
<protein>
    <submittedName>
        <fullName evidence="1">Uncharacterized protein</fullName>
    </submittedName>
</protein>
<sequence length="62" mass="6718">MTRVAALAVRSTLERMIPDLVLGLPKALFGAFIQFVAVPAHQRFLPPVAALPILFSSSPRFA</sequence>